<dbReference type="InterPro" id="IPR011530">
    <property type="entry name" value="rRNA_adenine_dimethylase"/>
</dbReference>
<keyword evidence="5 6" id="KW-0694">RNA-binding</keyword>
<feature type="binding site" evidence="6">
    <location>
        <position position="18"/>
    </location>
    <ligand>
        <name>S-adenosyl-L-methionine</name>
        <dbReference type="ChEBI" id="CHEBI:59789"/>
    </ligand>
</feature>
<feature type="compositionally biased region" description="Basic residues" evidence="7">
    <location>
        <begin position="231"/>
        <end position="240"/>
    </location>
</feature>
<evidence type="ECO:0000256" key="4">
    <source>
        <dbReference type="ARBA" id="ARBA00022691"/>
    </source>
</evidence>
<organism evidence="9 10">
    <name type="scientific">Alkalispirillum mobile</name>
    <dbReference type="NCBI Taxonomy" id="85925"/>
    <lineage>
        <taxon>Bacteria</taxon>
        <taxon>Pseudomonadati</taxon>
        <taxon>Pseudomonadota</taxon>
        <taxon>Gammaproteobacteria</taxon>
        <taxon>Chromatiales</taxon>
        <taxon>Ectothiorhodospiraceae</taxon>
        <taxon>Alkalispirillum</taxon>
    </lineage>
</organism>
<evidence type="ECO:0000256" key="5">
    <source>
        <dbReference type="ARBA" id="ARBA00022884"/>
    </source>
</evidence>
<dbReference type="InterPro" id="IPR001737">
    <property type="entry name" value="KsgA/Erm"/>
</dbReference>
<evidence type="ECO:0000256" key="1">
    <source>
        <dbReference type="ARBA" id="ARBA00022552"/>
    </source>
</evidence>
<feature type="region of interest" description="Disordered" evidence="7">
    <location>
        <begin position="177"/>
        <end position="240"/>
    </location>
</feature>
<comment type="caution">
    <text evidence="9">The sequence shown here is derived from an EMBL/GenBank/DDBJ whole genome shotgun (WGS) entry which is preliminary data.</text>
</comment>
<dbReference type="GO" id="GO:0003723">
    <property type="term" value="F:RNA binding"/>
    <property type="evidence" value="ECO:0007669"/>
    <property type="project" value="UniProtKB-UniRule"/>
</dbReference>
<feature type="binding site" evidence="6">
    <location>
        <position position="111"/>
    </location>
    <ligand>
        <name>S-adenosyl-L-methionine</name>
        <dbReference type="ChEBI" id="CHEBI:59789"/>
    </ligand>
</feature>
<evidence type="ECO:0000313" key="10">
    <source>
        <dbReference type="Proteomes" id="UP000275461"/>
    </source>
</evidence>
<dbReference type="Proteomes" id="UP000275461">
    <property type="component" value="Unassembled WGS sequence"/>
</dbReference>
<dbReference type="SUPFAM" id="SSF53335">
    <property type="entry name" value="S-adenosyl-L-methionine-dependent methyltransferases"/>
    <property type="match status" value="1"/>
</dbReference>
<dbReference type="NCBIfam" id="TIGR00755">
    <property type="entry name" value="ksgA"/>
    <property type="match status" value="1"/>
</dbReference>
<evidence type="ECO:0000256" key="2">
    <source>
        <dbReference type="ARBA" id="ARBA00022603"/>
    </source>
</evidence>
<dbReference type="Pfam" id="PF00398">
    <property type="entry name" value="RrnaAD"/>
    <property type="match status" value="1"/>
</dbReference>
<keyword evidence="10" id="KW-1185">Reference proteome</keyword>
<dbReference type="PANTHER" id="PTHR11727">
    <property type="entry name" value="DIMETHYLADENOSINE TRANSFERASE"/>
    <property type="match status" value="1"/>
</dbReference>
<feature type="binding site" evidence="6">
    <location>
        <position position="89"/>
    </location>
    <ligand>
        <name>S-adenosyl-L-methionine</name>
        <dbReference type="ChEBI" id="CHEBI:59789"/>
    </ligand>
</feature>
<comment type="similarity">
    <text evidence="6">Belongs to the class I-like SAM-binding methyltransferase superfamily. rRNA adenine N(6)-methyltransferase family.</text>
</comment>
<dbReference type="GO" id="GO:0000179">
    <property type="term" value="F:rRNA (adenine-N6,N6-)-dimethyltransferase activity"/>
    <property type="evidence" value="ECO:0007669"/>
    <property type="project" value="UniProtKB-UniRule"/>
</dbReference>
<dbReference type="GO" id="GO:0005829">
    <property type="term" value="C:cytosol"/>
    <property type="evidence" value="ECO:0007669"/>
    <property type="project" value="TreeGrafter"/>
</dbReference>
<evidence type="ECO:0000256" key="3">
    <source>
        <dbReference type="ARBA" id="ARBA00022679"/>
    </source>
</evidence>
<feature type="binding site" evidence="6">
    <location>
        <position position="43"/>
    </location>
    <ligand>
        <name>S-adenosyl-L-methionine</name>
        <dbReference type="ChEBI" id="CHEBI:59789"/>
    </ligand>
</feature>
<evidence type="ECO:0000313" key="9">
    <source>
        <dbReference type="EMBL" id="RLK51491.1"/>
    </source>
</evidence>
<evidence type="ECO:0000256" key="6">
    <source>
        <dbReference type="PROSITE-ProRule" id="PRU01026"/>
    </source>
</evidence>
<reference evidence="9 10" key="1">
    <citation type="submission" date="2018-10" db="EMBL/GenBank/DDBJ databases">
        <title>Genomic Encyclopedia of Type Strains, Phase IV (KMG-IV): sequencing the most valuable type-strain genomes for metagenomic binning, comparative biology and taxonomic classification.</title>
        <authorList>
            <person name="Goeker M."/>
        </authorList>
    </citation>
    <scope>NUCLEOTIDE SEQUENCE [LARGE SCALE GENOMIC DNA]</scope>
    <source>
        <strain evidence="9 10">DSM 12769</strain>
    </source>
</reference>
<keyword evidence="1" id="KW-0698">rRNA processing</keyword>
<name>A0A498CGN5_9GAMM</name>
<dbReference type="AlphaFoldDB" id="A0A498CGN5"/>
<dbReference type="SMART" id="SM00650">
    <property type="entry name" value="rADc"/>
    <property type="match status" value="1"/>
</dbReference>
<dbReference type="PANTHER" id="PTHR11727:SF7">
    <property type="entry name" value="DIMETHYLADENOSINE TRANSFERASE-RELATED"/>
    <property type="match status" value="1"/>
</dbReference>
<keyword evidence="3 6" id="KW-0808">Transferase</keyword>
<feature type="binding site" evidence="6">
    <location>
        <position position="16"/>
    </location>
    <ligand>
        <name>S-adenosyl-L-methionine</name>
        <dbReference type="ChEBI" id="CHEBI:59789"/>
    </ligand>
</feature>
<feature type="binding site" evidence="6">
    <location>
        <position position="64"/>
    </location>
    <ligand>
        <name>S-adenosyl-L-methionine</name>
        <dbReference type="ChEBI" id="CHEBI:59789"/>
    </ligand>
</feature>
<evidence type="ECO:0000259" key="8">
    <source>
        <dbReference type="SMART" id="SM00650"/>
    </source>
</evidence>
<protein>
    <submittedName>
        <fullName evidence="9">Ribosomal RNA small subunit methyltransferase A</fullName>
    </submittedName>
</protein>
<dbReference type="CDD" id="cd02440">
    <property type="entry name" value="AdoMet_MTases"/>
    <property type="match status" value="1"/>
</dbReference>
<dbReference type="InterPro" id="IPR020598">
    <property type="entry name" value="rRNA_Ade_methylase_Trfase_N"/>
</dbReference>
<sequence length="240" mass="26379">MNSNHRHRPRKRFGQNFLHDPTLISRMVKAINPGPDDTLVEIGPGEGALTLPLLRAAGRLAAVELDRDLVAPLQSRARAAGELTVHQADALRFDFRQLAPAPPARLRVVGNLPYNISTPLIFHLLESADVIQDMHFTLQKEVVDRLAAPPGSKIYGRLSVMVQYRCAVTSLFRLPPAPSARPPRWTPPSSGWCPTKSPPWTWATNRPSPDWSPRPSPSGARPCATPSRGCSPRRRSAPPA</sequence>
<keyword evidence="2 6" id="KW-0489">Methyltransferase</keyword>
<dbReference type="EMBL" id="RCDA01000001">
    <property type="protein sequence ID" value="RLK51491.1"/>
    <property type="molecule type" value="Genomic_DNA"/>
</dbReference>
<dbReference type="Gene3D" id="3.40.50.150">
    <property type="entry name" value="Vaccinia Virus protein VP39"/>
    <property type="match status" value="1"/>
</dbReference>
<gene>
    <name evidence="9" type="ORF">DFR31_1433</name>
</gene>
<accession>A0A498CGN5</accession>
<evidence type="ECO:0000256" key="7">
    <source>
        <dbReference type="SAM" id="MobiDB-lite"/>
    </source>
</evidence>
<proteinExistence type="inferred from homology"/>
<dbReference type="PROSITE" id="PS01131">
    <property type="entry name" value="RRNA_A_DIMETH"/>
    <property type="match status" value="1"/>
</dbReference>
<dbReference type="InterPro" id="IPR029063">
    <property type="entry name" value="SAM-dependent_MTases_sf"/>
</dbReference>
<dbReference type="InterPro" id="IPR020596">
    <property type="entry name" value="rRNA_Ade_Mease_Trfase_CS"/>
</dbReference>
<dbReference type="PROSITE" id="PS51689">
    <property type="entry name" value="SAM_RNA_A_N6_MT"/>
    <property type="match status" value="1"/>
</dbReference>
<feature type="compositionally biased region" description="Pro residues" evidence="7">
    <location>
        <begin position="177"/>
        <end position="186"/>
    </location>
</feature>
<keyword evidence="4 6" id="KW-0949">S-adenosyl-L-methionine</keyword>
<feature type="domain" description="Ribosomal RNA adenine methylase transferase N-terminal" evidence="8">
    <location>
        <begin position="23"/>
        <end position="182"/>
    </location>
</feature>